<feature type="transmembrane region" description="Helical" evidence="1">
    <location>
        <begin position="25"/>
        <end position="47"/>
    </location>
</feature>
<evidence type="ECO:0000256" key="1">
    <source>
        <dbReference type="SAM" id="Phobius"/>
    </source>
</evidence>
<accession>A0A2X2YUF0</accession>
<name>A0A2X2YUF0_9ACTO</name>
<reference evidence="2 3" key="1">
    <citation type="submission" date="2018-06" db="EMBL/GenBank/DDBJ databases">
        <authorList>
            <consortium name="Pathogen Informatics"/>
            <person name="Doyle S."/>
        </authorList>
    </citation>
    <scope>NUCLEOTIDE SEQUENCE [LARGE SCALE GENOMIC DNA]</scope>
    <source>
        <strain evidence="2 3">NCTC11820</strain>
    </source>
</reference>
<dbReference type="OMA" id="MIWAIAG"/>
<proteinExistence type="predicted"/>
<evidence type="ECO:0000313" key="3">
    <source>
        <dbReference type="Proteomes" id="UP000250245"/>
    </source>
</evidence>
<dbReference type="AlphaFoldDB" id="A0A2X2YUF0"/>
<keyword evidence="1" id="KW-1133">Transmembrane helix</keyword>
<keyword evidence="1" id="KW-0812">Transmembrane</keyword>
<keyword evidence="1" id="KW-0472">Membrane</keyword>
<evidence type="ECO:0000313" key="2">
    <source>
        <dbReference type="EMBL" id="SQB64205.1"/>
    </source>
</evidence>
<dbReference type="GeneID" id="55564317"/>
<dbReference type="Proteomes" id="UP000250245">
    <property type="component" value="Unassembled WGS sequence"/>
</dbReference>
<protein>
    <submittedName>
        <fullName evidence="2">Uncharacterized protein</fullName>
    </submittedName>
</protein>
<gene>
    <name evidence="2" type="ORF">NCTC11820_00538</name>
</gene>
<sequence>MQKLRALRNFVCARLGAEDGDVPGWVMVTLMTAGLVVALSAVALPALTNLFNDAITHVSAL</sequence>
<dbReference type="RefSeq" id="WP_004009881.1">
    <property type="nucleotide sequence ID" value="NZ_CAMUDJ010000002.1"/>
</dbReference>
<dbReference type="EMBL" id="UASJ01000001">
    <property type="protein sequence ID" value="SQB64205.1"/>
    <property type="molecule type" value="Genomic_DNA"/>
</dbReference>
<organism evidence="2 3">
    <name type="scientific">Mobiluncus curtisii</name>
    <dbReference type="NCBI Taxonomy" id="2051"/>
    <lineage>
        <taxon>Bacteria</taxon>
        <taxon>Bacillati</taxon>
        <taxon>Actinomycetota</taxon>
        <taxon>Actinomycetes</taxon>
        <taxon>Actinomycetales</taxon>
        <taxon>Actinomycetaceae</taxon>
        <taxon>Mobiluncus</taxon>
    </lineage>
</organism>